<gene>
    <name evidence="4" type="ORF">GM51_4480</name>
</gene>
<feature type="domain" description="Methyltransferase" evidence="3">
    <location>
        <begin position="92"/>
        <end position="183"/>
    </location>
</feature>
<dbReference type="AlphaFoldDB" id="A0A094QFF7"/>
<accession>A0A094QFF7</accession>
<dbReference type="PANTHER" id="PTHR43861">
    <property type="entry name" value="TRANS-ACONITATE 2-METHYLTRANSFERASE-RELATED"/>
    <property type="match status" value="1"/>
</dbReference>
<organism evidence="4">
    <name type="scientific">freshwater metagenome</name>
    <dbReference type="NCBI Taxonomy" id="449393"/>
    <lineage>
        <taxon>unclassified sequences</taxon>
        <taxon>metagenomes</taxon>
        <taxon>ecological metagenomes</taxon>
    </lineage>
</organism>
<dbReference type="GO" id="GO:0032259">
    <property type="term" value="P:methylation"/>
    <property type="evidence" value="ECO:0007669"/>
    <property type="project" value="UniProtKB-KW"/>
</dbReference>
<protein>
    <recommendedName>
        <fullName evidence="3">Methyltransferase domain-containing protein</fullName>
    </recommendedName>
</protein>
<keyword evidence="1" id="KW-0489">Methyltransferase</keyword>
<comment type="caution">
    <text evidence="4">The sequence shown here is derived from an EMBL/GenBank/DDBJ whole genome shotgun (WGS) entry which is preliminary data.</text>
</comment>
<dbReference type="CDD" id="cd02440">
    <property type="entry name" value="AdoMet_MTases"/>
    <property type="match status" value="1"/>
</dbReference>
<dbReference type="EMBL" id="JNSL01000017">
    <property type="protein sequence ID" value="KGA20969.1"/>
    <property type="molecule type" value="Genomic_DNA"/>
</dbReference>
<dbReference type="PANTHER" id="PTHR43861:SF1">
    <property type="entry name" value="TRANS-ACONITATE 2-METHYLTRANSFERASE"/>
    <property type="match status" value="1"/>
</dbReference>
<dbReference type="InterPro" id="IPR041698">
    <property type="entry name" value="Methyltransf_25"/>
</dbReference>
<dbReference type="GO" id="GO:0008168">
    <property type="term" value="F:methyltransferase activity"/>
    <property type="evidence" value="ECO:0007669"/>
    <property type="project" value="UniProtKB-KW"/>
</dbReference>
<evidence type="ECO:0000256" key="1">
    <source>
        <dbReference type="ARBA" id="ARBA00022603"/>
    </source>
</evidence>
<dbReference type="Pfam" id="PF13649">
    <property type="entry name" value="Methyltransf_25"/>
    <property type="match status" value="1"/>
</dbReference>
<reference evidence="4" key="1">
    <citation type="submission" date="2014-06" db="EMBL/GenBank/DDBJ databases">
        <title>Key roles for freshwater Actinobacteria revealed by deep metagenomic sequencing.</title>
        <authorList>
            <person name="Ghai R."/>
            <person name="Mizuno C.M."/>
            <person name="Picazo A."/>
            <person name="Camacho A."/>
            <person name="Rodriguez-Valera F."/>
        </authorList>
    </citation>
    <scope>NUCLEOTIDE SEQUENCE</scope>
</reference>
<dbReference type="Gene3D" id="3.40.50.150">
    <property type="entry name" value="Vaccinia Virus protein VP39"/>
    <property type="match status" value="1"/>
</dbReference>
<keyword evidence="2" id="KW-0808">Transferase</keyword>
<evidence type="ECO:0000256" key="2">
    <source>
        <dbReference type="ARBA" id="ARBA00022679"/>
    </source>
</evidence>
<dbReference type="SUPFAM" id="SSF53335">
    <property type="entry name" value="S-adenosyl-L-methionine-dependent methyltransferases"/>
    <property type="match status" value="1"/>
</dbReference>
<evidence type="ECO:0000313" key="4">
    <source>
        <dbReference type="EMBL" id="KGA20969.1"/>
    </source>
</evidence>
<name>A0A094QFF7_9ZZZZ</name>
<dbReference type="InterPro" id="IPR029063">
    <property type="entry name" value="SAM-dependent_MTases_sf"/>
</dbReference>
<evidence type="ECO:0000259" key="3">
    <source>
        <dbReference type="Pfam" id="PF13649"/>
    </source>
</evidence>
<proteinExistence type="predicted"/>
<sequence length="265" mass="30380">MSKKKKGTHPFLRFIKRTFPVVAVSRWMSKGARALSAATHKLQFLIEWGVDNPEYFDHEIDLYYYWPATRNSLPMERGVWSSFALKEGGSTLDLCCGDGFYSKMFYSLRSSTVTALDFDPEAIRWAKRNHKAANVTYILGDIRTDIPAGPFDNIIWDAAVEHFTPKEIAALVARIKMVLSPGGIVSGYTIVEADHGEKHLHQHEYEFHDKEDLARFFEPHFKNVEVFQTVYPSRTNLYFYATDGPLPHEKSSHLFVRRGRSIAAK</sequence>